<dbReference type="EMBL" id="BAAFZP010000001">
    <property type="protein sequence ID" value="GAB1582531.1"/>
    <property type="molecule type" value="Genomic_DNA"/>
</dbReference>
<feature type="compositionally biased region" description="Basic and acidic residues" evidence="2">
    <location>
        <begin position="57"/>
        <end position="96"/>
    </location>
</feature>
<feature type="compositionally biased region" description="Basic and acidic residues" evidence="2">
    <location>
        <begin position="224"/>
        <end position="266"/>
    </location>
</feature>
<evidence type="ECO:0000256" key="1">
    <source>
        <dbReference type="PROSITE-ProRule" id="PRU00473"/>
    </source>
</evidence>
<keyword evidence="6" id="KW-1185">Reference proteome</keyword>
<dbReference type="Pfam" id="PF00691">
    <property type="entry name" value="OmpA"/>
    <property type="match status" value="1"/>
</dbReference>
<dbReference type="InterPro" id="IPR006665">
    <property type="entry name" value="OmpA-like"/>
</dbReference>
<evidence type="ECO:0000313" key="6">
    <source>
        <dbReference type="Proteomes" id="UP001628091"/>
    </source>
</evidence>
<feature type="signal peptide" evidence="3">
    <location>
        <begin position="1"/>
        <end position="21"/>
    </location>
</feature>
<keyword evidence="3" id="KW-0732">Signal</keyword>
<feature type="compositionally biased region" description="Basic and acidic residues" evidence="2">
    <location>
        <begin position="369"/>
        <end position="387"/>
    </location>
</feature>
<dbReference type="InterPro" id="IPR036737">
    <property type="entry name" value="OmpA-like_sf"/>
</dbReference>
<dbReference type="PANTHER" id="PTHR30329:SF21">
    <property type="entry name" value="LIPOPROTEIN YIAD-RELATED"/>
    <property type="match status" value="1"/>
</dbReference>
<dbReference type="Proteomes" id="UP001628091">
    <property type="component" value="Unassembled WGS sequence"/>
</dbReference>
<dbReference type="InterPro" id="IPR050330">
    <property type="entry name" value="Bact_OuterMem_StrucFunc"/>
</dbReference>
<feature type="compositionally biased region" description="Basic and acidic residues" evidence="2">
    <location>
        <begin position="107"/>
        <end position="216"/>
    </location>
</feature>
<proteinExistence type="predicted"/>
<evidence type="ECO:0000313" key="5">
    <source>
        <dbReference type="EMBL" id="GAB1582531.1"/>
    </source>
</evidence>
<dbReference type="SUPFAM" id="SSF103088">
    <property type="entry name" value="OmpA-like"/>
    <property type="match status" value="1"/>
</dbReference>
<evidence type="ECO:0000256" key="3">
    <source>
        <dbReference type="SAM" id="SignalP"/>
    </source>
</evidence>
<name>A0ABQ0H0S6_9HYPH</name>
<evidence type="ECO:0000256" key="2">
    <source>
        <dbReference type="SAM" id="MobiDB-lite"/>
    </source>
</evidence>
<feature type="compositionally biased region" description="Low complexity" evidence="2">
    <location>
        <begin position="40"/>
        <end position="53"/>
    </location>
</feature>
<feature type="region of interest" description="Disordered" evidence="2">
    <location>
        <begin position="21"/>
        <end position="387"/>
    </location>
</feature>
<keyword evidence="1" id="KW-0472">Membrane</keyword>
<dbReference type="CDD" id="cd07185">
    <property type="entry name" value="OmpA_C-like"/>
    <property type="match status" value="1"/>
</dbReference>
<accession>A0ABQ0H0S6</accession>
<comment type="caution">
    <text evidence="5">The sequence shown here is derived from an EMBL/GenBank/DDBJ whole genome shotgun (WGS) entry which is preliminary data.</text>
</comment>
<organism evidence="5 6">
    <name type="scientific">Phyllobacterium phragmitis</name>
    <dbReference type="NCBI Taxonomy" id="2670329"/>
    <lineage>
        <taxon>Bacteria</taxon>
        <taxon>Pseudomonadati</taxon>
        <taxon>Pseudomonadota</taxon>
        <taxon>Alphaproteobacteria</taxon>
        <taxon>Hyphomicrobiales</taxon>
        <taxon>Phyllobacteriaceae</taxon>
        <taxon>Phyllobacterium</taxon>
    </lineage>
</organism>
<dbReference type="PROSITE" id="PS51123">
    <property type="entry name" value="OMPA_2"/>
    <property type="match status" value="1"/>
</dbReference>
<dbReference type="Gene3D" id="3.30.1330.60">
    <property type="entry name" value="OmpA-like domain"/>
    <property type="match status" value="1"/>
</dbReference>
<sequence>MKPSALLLASTALLLAGPAGAETSTPLHRLQSHETENRILLAQEEGELPAAEPQAEELFKRQEKEAEEAKRTAQEEAERQLKEQRAAERDAKRQADEAAQEAAETQKQVEERARRQADREAAKQAEKAERQAQDEKAKRITEEEQRKTESELRQRAERAKRETDTEIRETEQIQEKATERAKRDTRAAQREAEKEAERAAEQAKRQADRAVRRQQEEQPAPTSDPERTPAGEAEKAAPERSTTERDPGRPTPGERRASERPARSEEAAPTDEQAAPPRPSDQAEQPAPAPDDSRRAQQPPAPDEAAPRPENAAPALDSAKEAAPATREGDRPLRRLQREPDGVEETAPAPAAPTDQAERPAPPPSNDAEAQRLESPIRVESIRTEEGRRVDRAPRWERPREAQVLQRFEDRTLIEVNNNIYVESPDRPRLSRDAREVYYEDLPRQRVRETIVRPNGVQIVTIRNRYGDVIQRSRIMPDGNEILLSYTPDDDRDELVAWRDPGEDLPPLRLAISEDEYIFDDPDAPEDEVYAFLSQPPVEPVERTYSIDEVKRSARIRDKLRRIDLDTITFGFGSAEIAEDQVARMENVANAMLEILKKNPAETFLIEGHTDAVGSDRANLVLSDRRAEAVAEALTNVFEIPPENMATQGYGERYLKIDTPEPEQENRRVAIRRITPLVAPVASR</sequence>
<gene>
    <name evidence="5" type="ORF">PPNSA23_24740</name>
</gene>
<dbReference type="RefSeq" id="WP_407865146.1">
    <property type="nucleotide sequence ID" value="NZ_BAAFZP010000001.1"/>
</dbReference>
<reference evidence="5 6" key="1">
    <citation type="submission" date="2024-10" db="EMBL/GenBank/DDBJ databases">
        <title>Isolation, draft genome sequencing and identification of Phyllobacterium sp. NSA23, isolated from leaf soil.</title>
        <authorList>
            <person name="Akita H."/>
        </authorList>
    </citation>
    <scope>NUCLEOTIDE SEQUENCE [LARGE SCALE GENOMIC DNA]</scope>
    <source>
        <strain evidence="5 6">NSA23</strain>
    </source>
</reference>
<feature type="domain" description="OmpA-like" evidence="4">
    <location>
        <begin position="557"/>
        <end position="677"/>
    </location>
</feature>
<evidence type="ECO:0000259" key="4">
    <source>
        <dbReference type="PROSITE" id="PS51123"/>
    </source>
</evidence>
<feature type="compositionally biased region" description="Basic and acidic residues" evidence="2">
    <location>
        <begin position="327"/>
        <end position="341"/>
    </location>
</feature>
<protein>
    <recommendedName>
        <fullName evidence="4">OmpA-like domain-containing protein</fullName>
    </recommendedName>
</protein>
<feature type="chain" id="PRO_5046535651" description="OmpA-like domain-containing protein" evidence="3">
    <location>
        <begin position="22"/>
        <end position="684"/>
    </location>
</feature>
<dbReference type="PANTHER" id="PTHR30329">
    <property type="entry name" value="STATOR ELEMENT OF FLAGELLAR MOTOR COMPLEX"/>
    <property type="match status" value="1"/>
</dbReference>